<name>A0ABD0VCJ8_DENTH</name>
<dbReference type="SUPFAM" id="SSF55724">
    <property type="entry name" value="Mog1p/PsbP-like"/>
    <property type="match status" value="1"/>
</dbReference>
<dbReference type="PANTHER" id="PTHR31407">
    <property type="match status" value="1"/>
</dbReference>
<reference evidence="2 3" key="1">
    <citation type="journal article" date="2024" name="Plant Biotechnol. J.">
        <title>Dendrobium thyrsiflorum genome and its molecular insights into genes involved in important horticultural traits.</title>
        <authorList>
            <person name="Chen B."/>
            <person name="Wang J.Y."/>
            <person name="Zheng P.J."/>
            <person name="Li K.L."/>
            <person name="Liang Y.M."/>
            <person name="Chen X.F."/>
            <person name="Zhang C."/>
            <person name="Zhao X."/>
            <person name="He X."/>
            <person name="Zhang G.Q."/>
            <person name="Liu Z.J."/>
            <person name="Xu Q."/>
        </authorList>
    </citation>
    <scope>NUCLEOTIDE SEQUENCE [LARGE SCALE GENOMIC DNA]</scope>
    <source>
        <strain evidence="2">GZMU011</strain>
    </source>
</reference>
<dbReference type="InterPro" id="IPR002683">
    <property type="entry name" value="PsbP_C"/>
</dbReference>
<organism evidence="2 3">
    <name type="scientific">Dendrobium thyrsiflorum</name>
    <name type="common">Pinecone-like raceme dendrobium</name>
    <name type="synonym">Orchid</name>
    <dbReference type="NCBI Taxonomy" id="117978"/>
    <lineage>
        <taxon>Eukaryota</taxon>
        <taxon>Viridiplantae</taxon>
        <taxon>Streptophyta</taxon>
        <taxon>Embryophyta</taxon>
        <taxon>Tracheophyta</taxon>
        <taxon>Spermatophyta</taxon>
        <taxon>Magnoliopsida</taxon>
        <taxon>Liliopsida</taxon>
        <taxon>Asparagales</taxon>
        <taxon>Orchidaceae</taxon>
        <taxon>Epidendroideae</taxon>
        <taxon>Malaxideae</taxon>
        <taxon>Dendrobiinae</taxon>
        <taxon>Dendrobium</taxon>
    </lineage>
</organism>
<dbReference type="EMBL" id="JANQDX010000006">
    <property type="protein sequence ID" value="KAL0922758.1"/>
    <property type="molecule type" value="Genomic_DNA"/>
</dbReference>
<evidence type="ECO:0000313" key="2">
    <source>
        <dbReference type="EMBL" id="KAL0922758.1"/>
    </source>
</evidence>
<protein>
    <recommendedName>
        <fullName evidence="1">PsbP C-terminal domain-containing protein</fullName>
    </recommendedName>
</protein>
<dbReference type="AlphaFoldDB" id="A0ABD0VCJ8"/>
<dbReference type="InterPro" id="IPR016123">
    <property type="entry name" value="Mog1/PsbP_a/b/a-sand"/>
</dbReference>
<evidence type="ECO:0000313" key="3">
    <source>
        <dbReference type="Proteomes" id="UP001552299"/>
    </source>
</evidence>
<proteinExistence type="predicted"/>
<dbReference type="Pfam" id="PF01789">
    <property type="entry name" value="PsbP"/>
    <property type="match status" value="1"/>
</dbReference>
<accession>A0ABD0VCJ8</accession>
<feature type="domain" description="PsbP C-terminal" evidence="1">
    <location>
        <begin position="106"/>
        <end position="259"/>
    </location>
</feature>
<dbReference type="PANTHER" id="PTHR31407:SF17">
    <property type="entry name" value="PSBP DOMAIN-CONTAINING PROTEIN 3, CHLOROPLASTIC"/>
    <property type="match status" value="1"/>
</dbReference>
<keyword evidence="3" id="KW-1185">Reference proteome</keyword>
<dbReference type="Gene3D" id="3.40.1000.10">
    <property type="entry name" value="Mog1/PsbP, alpha/beta/alpha sandwich"/>
    <property type="match status" value="1"/>
</dbReference>
<comment type="caution">
    <text evidence="2">The sequence shown here is derived from an EMBL/GenBank/DDBJ whole genome shotgun (WGS) entry which is preliminary data.</text>
</comment>
<sequence>MACFSSHRLLPPTSKAPKCPKPKIPKVSLSFFSSAFIPCDPQHSNPNPTSRDESSLHHFYMNAKAFNLVSRSGFMRRDMLLGTLLCAASFPFLAFGSLAEADLLGSFHAYEDENNKFRIFVPEGWSVGAGETSRIKSVTAFYPKEVSNSNVSITIVGVGPDFTALGSFGKVDAFAETLVNGLDRSWQRPPGVAAKLINSAAANGLYYIEYTLQNPGERLRHIFSAIGIASNGWYNRLYTVTGQFMDDEEENYKSLVEKVNIDLKELGTSPLGLEAALVFARVSTHVLIA</sequence>
<dbReference type="Proteomes" id="UP001552299">
    <property type="component" value="Unassembled WGS sequence"/>
</dbReference>
<gene>
    <name evidence="2" type="ORF">M5K25_006774</name>
</gene>
<evidence type="ECO:0000259" key="1">
    <source>
        <dbReference type="Pfam" id="PF01789"/>
    </source>
</evidence>